<feature type="domain" description="Reverse transcriptase zinc-binding" evidence="2">
    <location>
        <begin position="301"/>
        <end position="391"/>
    </location>
</feature>
<evidence type="ECO:0000313" key="3">
    <source>
        <dbReference type="EMBL" id="KYP53907.1"/>
    </source>
</evidence>
<dbReference type="InterPro" id="IPR026960">
    <property type="entry name" value="RVT-Znf"/>
</dbReference>
<dbReference type="InterPro" id="IPR000477">
    <property type="entry name" value="RT_dom"/>
</dbReference>
<evidence type="ECO:0000259" key="2">
    <source>
        <dbReference type="Pfam" id="PF13966"/>
    </source>
</evidence>
<dbReference type="Pfam" id="PF00078">
    <property type="entry name" value="RVT_1"/>
    <property type="match status" value="1"/>
</dbReference>
<organism evidence="3 4">
    <name type="scientific">Cajanus cajan</name>
    <name type="common">Pigeon pea</name>
    <name type="synonym">Cajanus indicus</name>
    <dbReference type="NCBI Taxonomy" id="3821"/>
    <lineage>
        <taxon>Eukaryota</taxon>
        <taxon>Viridiplantae</taxon>
        <taxon>Streptophyta</taxon>
        <taxon>Embryophyta</taxon>
        <taxon>Tracheophyta</taxon>
        <taxon>Spermatophyta</taxon>
        <taxon>Magnoliopsida</taxon>
        <taxon>eudicotyledons</taxon>
        <taxon>Gunneridae</taxon>
        <taxon>Pentapetalae</taxon>
        <taxon>rosids</taxon>
        <taxon>fabids</taxon>
        <taxon>Fabales</taxon>
        <taxon>Fabaceae</taxon>
        <taxon>Papilionoideae</taxon>
        <taxon>50 kb inversion clade</taxon>
        <taxon>NPAAA clade</taxon>
        <taxon>indigoferoid/millettioid clade</taxon>
        <taxon>Phaseoleae</taxon>
        <taxon>Cajanus</taxon>
    </lineage>
</organism>
<dbReference type="Pfam" id="PF13966">
    <property type="entry name" value="zf-RVT"/>
    <property type="match status" value="1"/>
</dbReference>
<protein>
    <submittedName>
        <fullName evidence="3">Transposon TX1 uncharacterized</fullName>
    </submittedName>
</protein>
<proteinExistence type="predicted"/>
<keyword evidence="4" id="KW-1185">Reference proteome</keyword>
<feature type="domain" description="Reverse transcriptase" evidence="1">
    <location>
        <begin position="102"/>
        <end position="229"/>
    </location>
</feature>
<gene>
    <name evidence="3" type="ORF">KK1_000071</name>
</gene>
<dbReference type="CDD" id="cd01650">
    <property type="entry name" value="RT_nLTR_like"/>
    <property type="match status" value="1"/>
</dbReference>
<dbReference type="Gramene" id="C.cajan_00071.t">
    <property type="protein sequence ID" value="C.cajan_00071.t"/>
    <property type="gene ID" value="C.cajan_00071"/>
</dbReference>
<dbReference type="EMBL" id="CM003613">
    <property type="protein sequence ID" value="KYP53907.1"/>
    <property type="molecule type" value="Genomic_DNA"/>
</dbReference>
<evidence type="ECO:0000313" key="4">
    <source>
        <dbReference type="Proteomes" id="UP000075243"/>
    </source>
</evidence>
<evidence type="ECO:0000259" key="1">
    <source>
        <dbReference type="Pfam" id="PF00078"/>
    </source>
</evidence>
<dbReference type="PANTHER" id="PTHR19446">
    <property type="entry name" value="REVERSE TRANSCRIPTASES"/>
    <property type="match status" value="1"/>
</dbReference>
<reference evidence="3 4" key="1">
    <citation type="journal article" date="2012" name="Nat. Biotechnol.">
        <title>Draft genome sequence of pigeonpea (Cajanus cajan), an orphan legume crop of resource-poor farmers.</title>
        <authorList>
            <person name="Varshney R.K."/>
            <person name="Chen W."/>
            <person name="Li Y."/>
            <person name="Bharti A.K."/>
            <person name="Saxena R.K."/>
            <person name="Schlueter J.A."/>
            <person name="Donoghue M.T."/>
            <person name="Azam S."/>
            <person name="Fan G."/>
            <person name="Whaley A.M."/>
            <person name="Farmer A.D."/>
            <person name="Sheridan J."/>
            <person name="Iwata A."/>
            <person name="Tuteja R."/>
            <person name="Penmetsa R.V."/>
            <person name="Wu W."/>
            <person name="Upadhyaya H.D."/>
            <person name="Yang S.P."/>
            <person name="Shah T."/>
            <person name="Saxena K.B."/>
            <person name="Michael T."/>
            <person name="McCombie W.R."/>
            <person name="Yang B."/>
            <person name="Zhang G."/>
            <person name="Yang H."/>
            <person name="Wang J."/>
            <person name="Spillane C."/>
            <person name="Cook D.R."/>
            <person name="May G.D."/>
            <person name="Xu X."/>
            <person name="Jackson S.A."/>
        </authorList>
    </citation>
    <scope>NUCLEOTIDE SEQUENCE [LARGE SCALE GENOMIC DNA]</scope>
    <source>
        <strain evidence="4">cv. Asha</strain>
    </source>
</reference>
<dbReference type="Proteomes" id="UP000075243">
    <property type="component" value="Chromosome 11"/>
</dbReference>
<dbReference type="AlphaFoldDB" id="A0A151SGJ5"/>
<accession>A0A151SGJ5</accession>
<sequence length="494" mass="58073">MDLDDLQVVGRSFTWYRPNGSARSKLDRQKSREKWLAEGDTNTKYFHKVINWKRKKNNIVGLNIGGHWIQEPSRIKDEARSHFENQFREDWQNRNSSFIALIPKKTDLIGLDGYRPISLVGSLYKILSKLLSNRLKKVLPDVIDDSQSAFLSGGNLLHSVLCANEIIDVVKRKKKQCLVFKVDFEKAYDLVNWDFLLYMLNRLGFCEKKRGWIQECLTPAEVFVLVNGSPTFEFNPFKQNFISTMGRWVGDNWCWDFQWRRNMFEWERAEWLEVESRIQNIDLRMGNLDCWEWIVGDDKIYTVKSAYKVLHYQKYGSEQHSLITSVWKLNIPPKGAIVVWQIFMNSLATCDNLLQRNIILPELESICKFCNEETESTSHVLFTCKVSDWLWKKCYNWASVSTVLSALLTQHFGKLPYSNLSAAVSKRWRVIVWCAIMWLLLGKRNNCGFKSQTCDIQLLYVEAQRTVWSWLRMEKNFKYTYMQWVVNSGACISN</sequence>
<name>A0A151SGJ5_CAJCA</name>
<dbReference type="STRING" id="3821.A0A151SGJ5"/>